<gene>
    <name evidence="2" type="ORF">AXG93_2145s1840</name>
</gene>
<organism evidence="2 3">
    <name type="scientific">Marchantia polymorpha subsp. ruderalis</name>
    <dbReference type="NCBI Taxonomy" id="1480154"/>
    <lineage>
        <taxon>Eukaryota</taxon>
        <taxon>Viridiplantae</taxon>
        <taxon>Streptophyta</taxon>
        <taxon>Embryophyta</taxon>
        <taxon>Marchantiophyta</taxon>
        <taxon>Marchantiopsida</taxon>
        <taxon>Marchantiidae</taxon>
        <taxon>Marchantiales</taxon>
        <taxon>Marchantiaceae</taxon>
        <taxon>Marchantia</taxon>
    </lineage>
</organism>
<evidence type="ECO:0000256" key="1">
    <source>
        <dbReference type="SAM" id="MobiDB-lite"/>
    </source>
</evidence>
<dbReference type="Proteomes" id="UP000077202">
    <property type="component" value="Unassembled WGS sequence"/>
</dbReference>
<reference evidence="2" key="1">
    <citation type="submission" date="2016-03" db="EMBL/GenBank/DDBJ databases">
        <title>Mechanisms controlling the formation of the plant cell surface in tip-growing cells are functionally conserved among land plants.</title>
        <authorList>
            <person name="Honkanen S."/>
            <person name="Jones V.A."/>
            <person name="Morieri G."/>
            <person name="Champion C."/>
            <person name="Hetherington A.J."/>
            <person name="Kelly S."/>
            <person name="Saint-Marcoux D."/>
            <person name="Proust H."/>
            <person name="Prescott H."/>
            <person name="Dolan L."/>
        </authorList>
    </citation>
    <scope>NUCLEOTIDE SEQUENCE [LARGE SCALE GENOMIC DNA]</scope>
    <source>
        <tissue evidence="2">Whole gametophyte</tissue>
    </source>
</reference>
<proteinExistence type="predicted"/>
<comment type="caution">
    <text evidence="2">The sequence shown here is derived from an EMBL/GenBank/DDBJ whole genome shotgun (WGS) entry which is preliminary data.</text>
</comment>
<dbReference type="EMBL" id="LVLJ01002289">
    <property type="protein sequence ID" value="OAE25884.1"/>
    <property type="molecule type" value="Genomic_DNA"/>
</dbReference>
<dbReference type="AlphaFoldDB" id="A0A176VYK7"/>
<protein>
    <submittedName>
        <fullName evidence="2">Uncharacterized protein</fullName>
    </submittedName>
</protein>
<name>A0A176VYK7_MARPO</name>
<keyword evidence="3" id="KW-1185">Reference proteome</keyword>
<feature type="compositionally biased region" description="Basic and acidic residues" evidence="1">
    <location>
        <begin position="50"/>
        <end position="66"/>
    </location>
</feature>
<evidence type="ECO:0000313" key="2">
    <source>
        <dbReference type="EMBL" id="OAE25884.1"/>
    </source>
</evidence>
<evidence type="ECO:0000313" key="3">
    <source>
        <dbReference type="Proteomes" id="UP000077202"/>
    </source>
</evidence>
<feature type="region of interest" description="Disordered" evidence="1">
    <location>
        <begin position="154"/>
        <end position="187"/>
    </location>
</feature>
<feature type="compositionally biased region" description="Basic and acidic residues" evidence="1">
    <location>
        <begin position="163"/>
        <end position="176"/>
    </location>
</feature>
<feature type="compositionally biased region" description="Basic residues" evidence="1">
    <location>
        <begin position="21"/>
        <end position="32"/>
    </location>
</feature>
<accession>A0A176VYK7</accession>
<sequence>MRPRNESLASAGATYSEQSRRRTGRGRSRRGPRVVAPFEATTRVNVEPASRSDEVNRPEDAVEDAHTGGSKRATSEEHEHGACGMGLGLGLRLRLGLEHEHEHVGDGSWVGEGHTVSRWNVLKKIPACRSMLRPGLAWPGVGWGGVEGNLPKATRRFNAPDAKSGKDGFGTRKASQDHSIASRAEAS</sequence>
<feature type="region of interest" description="Disordered" evidence="1">
    <location>
        <begin position="1"/>
        <end position="81"/>
    </location>
</feature>